<name>A0A3R7J892_9STRA</name>
<reference evidence="2" key="3">
    <citation type="submission" date="2020-06" db="EMBL/GenBank/DDBJ databases">
        <authorList>
            <person name="Studholme D.J."/>
        </authorList>
    </citation>
    <scope>NUCLEOTIDE SEQUENCE</scope>
    <source>
        <strain evidence="2">NZFS 2646</strain>
    </source>
</reference>
<evidence type="ECO:0000256" key="1">
    <source>
        <dbReference type="SAM" id="MobiDB-lite"/>
    </source>
</evidence>
<evidence type="ECO:0000313" key="2">
    <source>
        <dbReference type="EMBL" id="KAG2508728.1"/>
    </source>
</evidence>
<dbReference type="STRING" id="325452.A0A3R7J892"/>
<proteinExistence type="predicted"/>
<reference evidence="2" key="1">
    <citation type="journal article" date="2015" name="Genom Data">
        <title>Genome sequences of six Phytophthora species associated with forests in New Zealand.</title>
        <authorList>
            <person name="Studholme D.J."/>
            <person name="McDougal R.L."/>
            <person name="Sambles C."/>
            <person name="Hansen E."/>
            <person name="Hardy G."/>
            <person name="Grant M."/>
            <person name="Ganley R.J."/>
            <person name="Williams N.M."/>
        </authorList>
    </citation>
    <scope>NUCLEOTIDE SEQUENCE</scope>
    <source>
        <strain evidence="2">NZFS 2646</strain>
    </source>
</reference>
<dbReference type="Proteomes" id="UP000285624">
    <property type="component" value="Unassembled WGS sequence"/>
</dbReference>
<sequence length="742" mass="81574">MGLAKRSDDFDPDLDNDKIFKLPSDEKMLQRARDTHMGVDFAALKAGPEQGGPWQRVEVVDRFIVFRHQVTADMDGNQLPGIEVMCAGRLDASLEEVASILRPTGSRACDYSDVSNSDSRGPVKVVDDEPSHSPAPLLIDFLAASLTQAPVGGADRAAVLSVVRTLLRQSETSDIDDSDYDDSYDEDEDEDEGFDCEQQNDNIAMVELGTYLSDKTLLPELADCMLASAERRTYHIDLPDDPATNVPFSVIPSHDKARLKMVKEIGLLKLAYQLAPLDYAPDTFGNECDVRDLELLCQLAVRATGCSEAFMTIMGVKHNHILAATHPGFCHAAVPREQTMCQHTILTSKPFVAAHPEADVRFHQIEAVKNLRIRYYVGFPVTVAMSDDSTSPSEMPVGTLCCIDSKARRARDTHSHVDFESLAAGPGKGGPWQRVETADRFVVFRRQDSKTGGNQDDEEGVDANEKTGTGPEVLCAGRLDASIEEVASVLGSTTEAEHQKAMAGLYAKRFIFGSVERSVPCTTDDNTENDLSITRDSSEHLTVKTSSFGRTALFAPNEQWCYLDFFQSKHEFDFLAASLDRLPVGSPERSNMITVVRALLKNNGNQEENNVDNDDGICAEEQDASDALARVEEFLADERNFPPLETCPMMLIHPEADVRLQAIDTIKKMAFKTYVGFPITVPITDEPGSEQIAVGTLCCLDFNAHAEVTWSQYTTLQNLARTASCLLLQKGLQIQQQAASTS</sequence>
<dbReference type="PANTHER" id="PTHR43102:SF2">
    <property type="entry name" value="GAF DOMAIN-CONTAINING PROTEIN"/>
    <property type="match status" value="1"/>
</dbReference>
<feature type="region of interest" description="Disordered" evidence="1">
    <location>
        <begin position="446"/>
        <end position="470"/>
    </location>
</feature>
<evidence type="ECO:0000313" key="4">
    <source>
        <dbReference type="EMBL" id="RLN77545.1"/>
    </source>
</evidence>
<comment type="caution">
    <text evidence="3">The sequence shown here is derived from an EMBL/GenBank/DDBJ whole genome shotgun (WGS) entry which is preliminary data.</text>
</comment>
<evidence type="ECO:0000313" key="6">
    <source>
        <dbReference type="Proteomes" id="UP000285883"/>
    </source>
</evidence>
<dbReference type="AlphaFoldDB" id="A0A3R7J892"/>
<evidence type="ECO:0000313" key="3">
    <source>
        <dbReference type="EMBL" id="RLN20128.1"/>
    </source>
</evidence>
<dbReference type="EMBL" id="JPWV03000545">
    <property type="protein sequence ID" value="KAG2508728.1"/>
    <property type="molecule type" value="Genomic_DNA"/>
</dbReference>
<dbReference type="Proteomes" id="UP000285883">
    <property type="component" value="Unassembled WGS sequence"/>
</dbReference>
<dbReference type="EMBL" id="MBDN02000240">
    <property type="protein sequence ID" value="RLN77545.1"/>
    <property type="molecule type" value="Genomic_DNA"/>
</dbReference>
<dbReference type="PANTHER" id="PTHR43102">
    <property type="entry name" value="SLR1143 PROTEIN"/>
    <property type="match status" value="1"/>
</dbReference>
<dbReference type="SUPFAM" id="SSF55781">
    <property type="entry name" value="GAF domain-like"/>
    <property type="match status" value="1"/>
</dbReference>
<evidence type="ECO:0008006" key="7">
    <source>
        <dbReference type="Google" id="ProtNLM"/>
    </source>
</evidence>
<keyword evidence="5" id="KW-1185">Reference proteome</keyword>
<feature type="region of interest" description="Disordered" evidence="1">
    <location>
        <begin position="109"/>
        <end position="129"/>
    </location>
</feature>
<feature type="compositionally biased region" description="Acidic residues" evidence="1">
    <location>
        <begin position="173"/>
        <end position="194"/>
    </location>
</feature>
<organism evidence="3 6">
    <name type="scientific">Phytophthora kernoviae</name>
    <dbReference type="NCBI Taxonomy" id="325452"/>
    <lineage>
        <taxon>Eukaryota</taxon>
        <taxon>Sar</taxon>
        <taxon>Stramenopiles</taxon>
        <taxon>Oomycota</taxon>
        <taxon>Peronosporomycetes</taxon>
        <taxon>Peronosporales</taxon>
        <taxon>Peronosporaceae</taxon>
        <taxon>Phytophthora</taxon>
    </lineage>
</organism>
<accession>A0A3R7J892</accession>
<evidence type="ECO:0000313" key="5">
    <source>
        <dbReference type="Proteomes" id="UP000285624"/>
    </source>
</evidence>
<feature type="region of interest" description="Disordered" evidence="1">
    <location>
        <begin position="172"/>
        <end position="194"/>
    </location>
</feature>
<gene>
    <name evidence="3" type="ORF">BBI17_006658</name>
    <name evidence="4" type="ORF">BBO99_00006653</name>
    <name evidence="2" type="ORF">JM16_008735</name>
</gene>
<dbReference type="Proteomes" id="UP000785171">
    <property type="component" value="Unassembled WGS sequence"/>
</dbReference>
<dbReference type="EMBL" id="MAYM02001428">
    <property type="protein sequence ID" value="RLN20128.1"/>
    <property type="molecule type" value="Genomic_DNA"/>
</dbReference>
<reference evidence="5 6" key="2">
    <citation type="submission" date="2018-07" db="EMBL/GenBank/DDBJ databases">
        <title>Genome sequencing of oomycete isolates from Chile give support for New Zealand origin for Phytophthora kernoviae and make available the first Nothophytophthora sp. genome.</title>
        <authorList>
            <person name="Studholme D.J."/>
            <person name="Sanfuentes E."/>
            <person name="Panda P."/>
            <person name="Hill R."/>
            <person name="Sambles C."/>
            <person name="Grant M."/>
            <person name="Williams N.M."/>
            <person name="Mcdougal R.L."/>
        </authorList>
    </citation>
    <scope>NUCLEOTIDE SEQUENCE [LARGE SCALE GENOMIC DNA]</scope>
    <source>
        <strain evidence="3">Chile2</strain>
        <strain evidence="4">Chile4</strain>
    </source>
</reference>
<protein>
    <recommendedName>
        <fullName evidence="7">GAF domain-containing protein</fullName>
    </recommendedName>
</protein>